<evidence type="ECO:0000313" key="2">
    <source>
        <dbReference type="EMBL" id="KAK2112404.1"/>
    </source>
</evidence>
<comment type="caution">
    <text evidence="2">The sequence shown here is derived from an EMBL/GenBank/DDBJ whole genome shotgun (WGS) entry which is preliminary data.</text>
</comment>
<sequence length="77" mass="8556">MPLPVQVFNLQVTSRGRARPPCPRAPRQRGSGACARRRRARFVRLSLGCALRSAAPGLRPPRLPPSSSRERFPVAQR</sequence>
<protein>
    <submittedName>
        <fullName evidence="2">Uncharacterized protein</fullName>
    </submittedName>
</protein>
<name>A0ABQ9VU90_SAGOE</name>
<feature type="compositionally biased region" description="Basic and acidic residues" evidence="1">
    <location>
        <begin position="68"/>
        <end position="77"/>
    </location>
</feature>
<dbReference type="Proteomes" id="UP001266305">
    <property type="component" value="Unassembled WGS sequence"/>
</dbReference>
<evidence type="ECO:0000313" key="3">
    <source>
        <dbReference type="Proteomes" id="UP001266305"/>
    </source>
</evidence>
<gene>
    <name evidence="2" type="ORF">P7K49_012151</name>
</gene>
<accession>A0ABQ9VU90</accession>
<reference evidence="2 3" key="1">
    <citation type="submission" date="2023-05" db="EMBL/GenBank/DDBJ databases">
        <title>B98-5 Cell Line De Novo Hybrid Assembly: An Optical Mapping Approach.</title>
        <authorList>
            <person name="Kananen K."/>
            <person name="Auerbach J.A."/>
            <person name="Kautto E."/>
            <person name="Blachly J.S."/>
        </authorList>
    </citation>
    <scope>NUCLEOTIDE SEQUENCE [LARGE SCALE GENOMIC DNA]</scope>
    <source>
        <strain evidence="2">B95-8</strain>
        <tissue evidence="2">Cell line</tissue>
    </source>
</reference>
<dbReference type="EMBL" id="JASSZA010000005">
    <property type="protein sequence ID" value="KAK2112404.1"/>
    <property type="molecule type" value="Genomic_DNA"/>
</dbReference>
<keyword evidence="3" id="KW-1185">Reference proteome</keyword>
<feature type="region of interest" description="Disordered" evidence="1">
    <location>
        <begin position="14"/>
        <end position="35"/>
    </location>
</feature>
<proteinExistence type="predicted"/>
<organism evidence="2 3">
    <name type="scientific">Saguinus oedipus</name>
    <name type="common">Cotton-top tamarin</name>
    <name type="synonym">Oedipomidas oedipus</name>
    <dbReference type="NCBI Taxonomy" id="9490"/>
    <lineage>
        <taxon>Eukaryota</taxon>
        <taxon>Metazoa</taxon>
        <taxon>Chordata</taxon>
        <taxon>Craniata</taxon>
        <taxon>Vertebrata</taxon>
        <taxon>Euteleostomi</taxon>
        <taxon>Mammalia</taxon>
        <taxon>Eutheria</taxon>
        <taxon>Euarchontoglires</taxon>
        <taxon>Primates</taxon>
        <taxon>Haplorrhini</taxon>
        <taxon>Platyrrhini</taxon>
        <taxon>Cebidae</taxon>
        <taxon>Callitrichinae</taxon>
        <taxon>Saguinus</taxon>
    </lineage>
</organism>
<feature type="region of interest" description="Disordered" evidence="1">
    <location>
        <begin position="54"/>
        <end position="77"/>
    </location>
</feature>
<evidence type="ECO:0000256" key="1">
    <source>
        <dbReference type="SAM" id="MobiDB-lite"/>
    </source>
</evidence>